<dbReference type="Proteomes" id="UP000199072">
    <property type="component" value="Unassembled WGS sequence"/>
</dbReference>
<sequence length="504" mass="58130">MNLIPVGNLWLRERFGLKKHRLTHQSYVGNNEKIELNQQGDVNQIYGKKYAPEENTPLAHIVFSLKYDDLDLSFLKAVFTQIGTAEIIEFIGQSPSGKYTRKIGFLYEFLTGLSLDLPYQISGNYTDLLDEDEYITGRIIKNNRWRINNNLLGTVSFCPVVRRTPVLDQLLKEDIEVQIEQLKQQYSPDIFRRATNYLYSKETRSSYEIEKEKPSPERMNRFIALLMKAGKESSEQMLDEGSLTTLQNSIVDPRFAAPGFRDFQNYIGQSLPYGDEIIHYICPPPQYLISLMDGLKAVADKTEGGYAVVRATLISFGFVFIHPFEDGNGRLHRFLIHDMLVRDGIVPDGLIIPVSAHMLNHIHDYDQVLENYSKPLLHQINYTKKGNGEMEVTNPAEVEGYFRYPDLTTQCIFLAQTIQETISQDIPEELAFIQHYDELKSELQNIVDMPDKDINLMILFLHQNKGAFPNRRRKDFSKLTELEITAMEAAYRTIFQDNIDQKTN</sequence>
<dbReference type="InterPro" id="IPR036597">
    <property type="entry name" value="Fido-like_dom_sf"/>
</dbReference>
<dbReference type="Pfam" id="PF02661">
    <property type="entry name" value="Fic"/>
    <property type="match status" value="1"/>
</dbReference>
<feature type="domain" description="Fido" evidence="3">
    <location>
        <begin position="238"/>
        <end position="385"/>
    </location>
</feature>
<accession>A0A1G7CPU4</accession>
<dbReference type="RefSeq" id="WP_091149972.1">
    <property type="nucleotide sequence ID" value="NZ_FNAI01000006.1"/>
</dbReference>
<gene>
    <name evidence="4" type="ORF">SAMN05216464_10650</name>
</gene>
<evidence type="ECO:0000256" key="2">
    <source>
        <dbReference type="PIRSR" id="PIRSR640198-2"/>
    </source>
</evidence>
<dbReference type="PANTHER" id="PTHR13504">
    <property type="entry name" value="FIDO DOMAIN-CONTAINING PROTEIN DDB_G0283145"/>
    <property type="match status" value="1"/>
</dbReference>
<proteinExistence type="predicted"/>
<keyword evidence="5" id="KW-1185">Reference proteome</keyword>
<dbReference type="Gene3D" id="1.10.3290.10">
    <property type="entry name" value="Fido-like domain"/>
    <property type="match status" value="1"/>
</dbReference>
<evidence type="ECO:0000259" key="3">
    <source>
        <dbReference type="PROSITE" id="PS51459"/>
    </source>
</evidence>
<dbReference type="SUPFAM" id="SSF140931">
    <property type="entry name" value="Fic-like"/>
    <property type="match status" value="1"/>
</dbReference>
<organism evidence="4 5">
    <name type="scientific">Mucilaginibacter pineti</name>
    <dbReference type="NCBI Taxonomy" id="1391627"/>
    <lineage>
        <taxon>Bacteria</taxon>
        <taxon>Pseudomonadati</taxon>
        <taxon>Bacteroidota</taxon>
        <taxon>Sphingobacteriia</taxon>
        <taxon>Sphingobacteriales</taxon>
        <taxon>Sphingobacteriaceae</taxon>
        <taxon>Mucilaginibacter</taxon>
    </lineage>
</organism>
<dbReference type="OrthoDB" id="9814400at2"/>
<protein>
    <submittedName>
        <fullName evidence="4">Fic/DOC family protein</fullName>
    </submittedName>
</protein>
<keyword evidence="2" id="KW-0547">Nucleotide-binding</keyword>
<evidence type="ECO:0000256" key="1">
    <source>
        <dbReference type="PIRSR" id="PIRSR640198-1"/>
    </source>
</evidence>
<dbReference type="STRING" id="1391627.SAMN05216464_10650"/>
<evidence type="ECO:0000313" key="5">
    <source>
        <dbReference type="Proteomes" id="UP000199072"/>
    </source>
</evidence>
<feature type="active site" evidence="1">
    <location>
        <position position="322"/>
    </location>
</feature>
<dbReference type="AlphaFoldDB" id="A0A1G7CPU4"/>
<dbReference type="GO" id="GO:0005524">
    <property type="term" value="F:ATP binding"/>
    <property type="evidence" value="ECO:0007669"/>
    <property type="project" value="UniProtKB-KW"/>
</dbReference>
<dbReference type="EMBL" id="FNAI01000006">
    <property type="protein sequence ID" value="SDE41454.1"/>
    <property type="molecule type" value="Genomic_DNA"/>
</dbReference>
<dbReference type="PROSITE" id="PS51459">
    <property type="entry name" value="FIDO"/>
    <property type="match status" value="1"/>
</dbReference>
<reference evidence="4 5" key="1">
    <citation type="submission" date="2016-10" db="EMBL/GenBank/DDBJ databases">
        <authorList>
            <person name="de Groot N.N."/>
        </authorList>
    </citation>
    <scope>NUCLEOTIDE SEQUENCE [LARGE SCALE GENOMIC DNA]</scope>
    <source>
        <strain evidence="4 5">47C3B</strain>
    </source>
</reference>
<evidence type="ECO:0000313" key="4">
    <source>
        <dbReference type="EMBL" id="SDE41454.1"/>
    </source>
</evidence>
<name>A0A1G7CPU4_9SPHI</name>
<dbReference type="InterPro" id="IPR040198">
    <property type="entry name" value="Fido_containing"/>
</dbReference>
<dbReference type="InterPro" id="IPR003812">
    <property type="entry name" value="Fido"/>
</dbReference>
<keyword evidence="2" id="KW-0067">ATP-binding</keyword>
<feature type="binding site" evidence="2">
    <location>
        <begin position="326"/>
        <end position="333"/>
    </location>
    <ligand>
        <name>ATP</name>
        <dbReference type="ChEBI" id="CHEBI:30616"/>
    </ligand>
</feature>
<dbReference type="PANTHER" id="PTHR13504:SF38">
    <property type="entry name" value="FIDO DOMAIN-CONTAINING PROTEIN"/>
    <property type="match status" value="1"/>
</dbReference>